<feature type="region of interest" description="Disordered" evidence="1">
    <location>
        <begin position="26"/>
        <end position="45"/>
    </location>
</feature>
<proteinExistence type="predicted"/>
<protein>
    <submittedName>
        <fullName evidence="2">Uncharacterized protein</fullName>
    </submittedName>
</protein>
<dbReference type="EMBL" id="JABBFW010000033">
    <property type="protein sequence ID" value="NML18519.1"/>
    <property type="molecule type" value="Genomic_DNA"/>
</dbReference>
<reference evidence="2 3" key="1">
    <citation type="submission" date="2020-04" db="EMBL/GenBank/DDBJ databases">
        <title>Azohydromonas sp. isolated from soil.</title>
        <authorList>
            <person name="Dahal R.H."/>
        </authorList>
    </citation>
    <scope>NUCLEOTIDE SEQUENCE [LARGE SCALE GENOMIC DNA]</scope>
    <source>
        <strain evidence="2 3">G-1-1-14</strain>
    </source>
</reference>
<evidence type="ECO:0000256" key="1">
    <source>
        <dbReference type="SAM" id="MobiDB-lite"/>
    </source>
</evidence>
<feature type="compositionally biased region" description="Basic and acidic residues" evidence="1">
    <location>
        <begin position="155"/>
        <end position="175"/>
    </location>
</feature>
<dbReference type="AlphaFoldDB" id="A0A848FJL3"/>
<feature type="compositionally biased region" description="Low complexity" evidence="1">
    <location>
        <begin position="106"/>
        <end position="116"/>
    </location>
</feature>
<feature type="compositionally biased region" description="Low complexity" evidence="1">
    <location>
        <begin position="26"/>
        <end position="38"/>
    </location>
</feature>
<organism evidence="2 3">
    <name type="scientific">Azohydromonas caseinilytica</name>
    <dbReference type="NCBI Taxonomy" id="2728836"/>
    <lineage>
        <taxon>Bacteria</taxon>
        <taxon>Pseudomonadati</taxon>
        <taxon>Pseudomonadota</taxon>
        <taxon>Betaproteobacteria</taxon>
        <taxon>Burkholderiales</taxon>
        <taxon>Sphaerotilaceae</taxon>
        <taxon>Azohydromonas</taxon>
    </lineage>
</organism>
<sequence length="377" mass="39120">MDAASLHAAQAPDAAAVAQALAAAAEAGEGASAIAGGPVPAPDGVERLLRREGLSERLLGPAQAATQEPSGAPLAGADPNAEAATLQQQGRPQAASEAAPHPRQEPNAANAAPGAGDFALPDAQLAPAVLVGLQVDPGIPWTLPPPMPQPLQARARGEDAAPEHEPSRETARDAEAEAQAQDEQTQTQDEPPALEPPLDAAAARLRTLLRTLQATLRSADVPAALRAAVDQWRRGRHVILACPQGPQAQGPAWVFTLAPRQPGPGEQATTTLAGPCFEAWLQWLQPPRAPHWCHARLVKEHHFWHGRRLVAADAAQATACGVQLGPLLAERRPGCAVTVRIGAARSFWNALGVQWSALLVVSSVPLAGCAAAVEEMS</sequence>
<feature type="region of interest" description="Disordered" evidence="1">
    <location>
        <begin position="141"/>
        <end position="195"/>
    </location>
</feature>
<comment type="caution">
    <text evidence="2">The sequence shown here is derived from an EMBL/GenBank/DDBJ whole genome shotgun (WGS) entry which is preliminary data.</text>
</comment>
<evidence type="ECO:0000313" key="3">
    <source>
        <dbReference type="Proteomes" id="UP000574067"/>
    </source>
</evidence>
<dbReference type="RefSeq" id="WP_169163409.1">
    <property type="nucleotide sequence ID" value="NZ_JABBFW010000033.1"/>
</dbReference>
<keyword evidence="3" id="KW-1185">Reference proteome</keyword>
<evidence type="ECO:0000313" key="2">
    <source>
        <dbReference type="EMBL" id="NML18519.1"/>
    </source>
</evidence>
<gene>
    <name evidence="2" type="ORF">HHL10_26465</name>
</gene>
<dbReference type="Proteomes" id="UP000574067">
    <property type="component" value="Unassembled WGS sequence"/>
</dbReference>
<feature type="region of interest" description="Disordered" evidence="1">
    <location>
        <begin position="53"/>
        <end position="119"/>
    </location>
</feature>
<feature type="compositionally biased region" description="Low complexity" evidence="1">
    <location>
        <begin position="177"/>
        <end position="195"/>
    </location>
</feature>
<name>A0A848FJL3_9BURK</name>
<accession>A0A848FJL3</accession>